<dbReference type="GO" id="GO:0016042">
    <property type="term" value="P:lipid catabolic process"/>
    <property type="evidence" value="ECO:0007669"/>
    <property type="project" value="UniProtKB-KW"/>
</dbReference>
<comment type="catalytic activity">
    <reaction evidence="2">
        <text>a 1,2-diacyl-sn-glycero-3-phosphocholine + H2O = a 1-acyl-sn-glycero-3-phosphocholine + a fatty acid + H(+)</text>
        <dbReference type="Rhea" id="RHEA:15801"/>
        <dbReference type="ChEBI" id="CHEBI:15377"/>
        <dbReference type="ChEBI" id="CHEBI:15378"/>
        <dbReference type="ChEBI" id="CHEBI:28868"/>
        <dbReference type="ChEBI" id="CHEBI:57643"/>
        <dbReference type="ChEBI" id="CHEBI:58168"/>
        <dbReference type="EC" id="3.1.1.4"/>
    </reaction>
</comment>
<evidence type="ECO:0000256" key="3">
    <source>
        <dbReference type="ARBA" id="ARBA00004571"/>
    </source>
</evidence>
<evidence type="ECO:0000256" key="14">
    <source>
        <dbReference type="ARBA" id="ARBA00022963"/>
    </source>
</evidence>
<keyword evidence="8" id="KW-1134">Transmembrane beta strand</keyword>
<dbReference type="InterPro" id="IPR003187">
    <property type="entry name" value="PLipase_A1"/>
</dbReference>
<keyword evidence="22" id="KW-1185">Reference proteome</keyword>
<dbReference type="Pfam" id="PF02253">
    <property type="entry name" value="PLA1"/>
    <property type="match status" value="1"/>
</dbReference>
<comment type="similarity">
    <text evidence="4">Belongs to the phospholipase A1 family.</text>
</comment>
<dbReference type="InterPro" id="IPR036541">
    <property type="entry name" value="PLipase_A1_sf"/>
</dbReference>
<sequence>MSFKTKVLQKFFRGHIDFWVAYTEISYWQIYNTNLLRPFREVNYEPELILNFPVKFKLFGLNIRMIGMAINHESNWNSDPYSLSWNRIIFHAGFLNNHLSIYSRPWLILSAAKNDNPDIA</sequence>
<comment type="cofactor">
    <cofactor evidence="20">
        <name>Ca(2+)</name>
        <dbReference type="ChEBI" id="CHEBI:29108"/>
    </cofactor>
    <text evidence="20">Binds 1 Ca(2+) ion per monomer.</text>
</comment>
<proteinExistence type="inferred from homology"/>
<keyword evidence="12" id="KW-0378">Hydrolase</keyword>
<comment type="subunit">
    <text evidence="5">Homodimer; dimerization is reversible, and the dimeric form is the active one.</text>
</comment>
<evidence type="ECO:0000256" key="16">
    <source>
        <dbReference type="ARBA" id="ARBA00023136"/>
    </source>
</evidence>
<dbReference type="EC" id="3.1.1.4" evidence="7"/>
<comment type="subcellular location">
    <subcellularLocation>
        <location evidence="3">Cell outer membrane</location>
        <topology evidence="3">Multi-pass membrane protein</topology>
    </subcellularLocation>
</comment>
<dbReference type="Proteomes" id="UP000236737">
    <property type="component" value="Unassembled WGS sequence"/>
</dbReference>
<evidence type="ECO:0000256" key="4">
    <source>
        <dbReference type="ARBA" id="ARBA00010525"/>
    </source>
</evidence>
<evidence type="ECO:0000256" key="17">
    <source>
        <dbReference type="ARBA" id="ARBA00023237"/>
    </source>
</evidence>
<dbReference type="GO" id="GO:0004623">
    <property type="term" value="F:phospholipase A2 activity"/>
    <property type="evidence" value="ECO:0007669"/>
    <property type="project" value="UniProtKB-EC"/>
</dbReference>
<evidence type="ECO:0000256" key="20">
    <source>
        <dbReference type="PIRSR" id="PIRSR603187-2"/>
    </source>
</evidence>
<evidence type="ECO:0000256" key="9">
    <source>
        <dbReference type="ARBA" id="ARBA00022692"/>
    </source>
</evidence>
<evidence type="ECO:0000256" key="19">
    <source>
        <dbReference type="PIRSR" id="PIRSR603187-1"/>
    </source>
</evidence>
<evidence type="ECO:0000256" key="11">
    <source>
        <dbReference type="ARBA" id="ARBA00022729"/>
    </source>
</evidence>
<keyword evidence="10 20" id="KW-0479">Metal-binding</keyword>
<evidence type="ECO:0000313" key="22">
    <source>
        <dbReference type="Proteomes" id="UP000236737"/>
    </source>
</evidence>
<dbReference type="EMBL" id="FNVP01000010">
    <property type="protein sequence ID" value="SEG35216.1"/>
    <property type="molecule type" value="Genomic_DNA"/>
</dbReference>
<keyword evidence="9" id="KW-0812">Transmembrane</keyword>
<evidence type="ECO:0000256" key="1">
    <source>
        <dbReference type="ARBA" id="ARBA00000111"/>
    </source>
</evidence>
<evidence type="ECO:0000256" key="6">
    <source>
        <dbReference type="ARBA" id="ARBA00013179"/>
    </source>
</evidence>
<evidence type="ECO:0000256" key="5">
    <source>
        <dbReference type="ARBA" id="ARBA00011702"/>
    </source>
</evidence>
<evidence type="ECO:0000256" key="7">
    <source>
        <dbReference type="ARBA" id="ARBA00013278"/>
    </source>
</evidence>
<dbReference type="PANTHER" id="PTHR40457">
    <property type="entry name" value="PHOSPHOLIPASE A1"/>
    <property type="match status" value="1"/>
</dbReference>
<keyword evidence="14" id="KW-0442">Lipid degradation</keyword>
<keyword evidence="11" id="KW-0732">Signal</keyword>
<gene>
    <name evidence="21" type="ORF">SAMN04488130_11042</name>
</gene>
<dbReference type="GO" id="GO:0009279">
    <property type="term" value="C:cell outer membrane"/>
    <property type="evidence" value="ECO:0007669"/>
    <property type="project" value="UniProtKB-SubCell"/>
</dbReference>
<feature type="binding site" description="in dimeric form" evidence="20">
    <location>
        <position position="115"/>
    </location>
    <ligand>
        <name>Ca(2+)</name>
        <dbReference type="ChEBI" id="CHEBI:29108"/>
        <label>1</label>
    </ligand>
</feature>
<dbReference type="AlphaFoldDB" id="A0A1H5ZIH8"/>
<evidence type="ECO:0000256" key="18">
    <source>
        <dbReference type="ARBA" id="ARBA00032375"/>
    </source>
</evidence>
<feature type="active site" description="Nucleophile" evidence="19">
    <location>
        <position position="74"/>
    </location>
</feature>
<dbReference type="SUPFAM" id="SSF56931">
    <property type="entry name" value="Outer membrane phospholipase A (OMPLA)"/>
    <property type="match status" value="1"/>
</dbReference>
<dbReference type="PRINTS" id="PR01486">
    <property type="entry name" value="PHPHLIPASEA1"/>
</dbReference>
<evidence type="ECO:0000256" key="13">
    <source>
        <dbReference type="ARBA" id="ARBA00022837"/>
    </source>
</evidence>
<comment type="catalytic activity">
    <reaction evidence="1">
        <text>a 1,2-diacyl-sn-glycero-3-phosphocholine + H2O = a 2-acyl-sn-glycero-3-phosphocholine + a fatty acid + H(+)</text>
        <dbReference type="Rhea" id="RHEA:18689"/>
        <dbReference type="ChEBI" id="CHEBI:15377"/>
        <dbReference type="ChEBI" id="CHEBI:15378"/>
        <dbReference type="ChEBI" id="CHEBI:28868"/>
        <dbReference type="ChEBI" id="CHEBI:57643"/>
        <dbReference type="ChEBI" id="CHEBI:57875"/>
        <dbReference type="EC" id="3.1.1.32"/>
    </reaction>
</comment>
<keyword evidence="15" id="KW-0443">Lipid metabolism</keyword>
<evidence type="ECO:0000256" key="10">
    <source>
        <dbReference type="ARBA" id="ARBA00022723"/>
    </source>
</evidence>
<feature type="active site" description="Proton acceptor" evidence="19">
    <location>
        <position position="72"/>
    </location>
</feature>
<dbReference type="EC" id="3.1.1.32" evidence="6"/>
<dbReference type="PANTHER" id="PTHR40457:SF1">
    <property type="entry name" value="PHOSPHOLIPASE A1"/>
    <property type="match status" value="1"/>
</dbReference>
<reference evidence="22" key="1">
    <citation type="submission" date="2016-10" db="EMBL/GenBank/DDBJ databases">
        <authorList>
            <person name="Varghese N."/>
            <person name="Submissions S."/>
        </authorList>
    </citation>
    <scope>NUCLEOTIDE SEQUENCE [LARGE SCALE GENOMIC DNA]</scope>
    <source>
        <strain evidence="22">CGMCC 1.9230</strain>
    </source>
</reference>
<evidence type="ECO:0000256" key="2">
    <source>
        <dbReference type="ARBA" id="ARBA00001604"/>
    </source>
</evidence>
<evidence type="ECO:0000256" key="15">
    <source>
        <dbReference type="ARBA" id="ARBA00023098"/>
    </source>
</evidence>
<organism evidence="21 22">
    <name type="scientific">Flavobacterium urumqiense</name>
    <dbReference type="NCBI Taxonomy" id="935224"/>
    <lineage>
        <taxon>Bacteria</taxon>
        <taxon>Pseudomonadati</taxon>
        <taxon>Bacteroidota</taxon>
        <taxon>Flavobacteriia</taxon>
        <taxon>Flavobacteriales</taxon>
        <taxon>Flavobacteriaceae</taxon>
        <taxon>Flavobacterium</taxon>
    </lineage>
</organism>
<dbReference type="GO" id="GO:0008970">
    <property type="term" value="F:phospholipase A1 activity"/>
    <property type="evidence" value="ECO:0007669"/>
    <property type="project" value="UniProtKB-EC"/>
</dbReference>
<name>A0A1H5ZIH8_9FLAO</name>
<evidence type="ECO:0000256" key="8">
    <source>
        <dbReference type="ARBA" id="ARBA00022452"/>
    </source>
</evidence>
<dbReference type="Gene3D" id="2.40.230.10">
    <property type="entry name" value="Phospholipase A1"/>
    <property type="match status" value="1"/>
</dbReference>
<protein>
    <recommendedName>
        <fullName evidence="18">Phosphatidylcholine 1-acylhydrolase</fullName>
        <ecNumber evidence="6">3.1.1.32</ecNumber>
        <ecNumber evidence="7">3.1.1.4</ecNumber>
    </recommendedName>
</protein>
<feature type="binding site" description="in dimeric form" evidence="20">
    <location>
        <position position="82"/>
    </location>
    <ligand>
        <name>Ca(2+)</name>
        <dbReference type="ChEBI" id="CHEBI:29108"/>
        <label>1</label>
    </ligand>
</feature>
<evidence type="ECO:0000313" key="21">
    <source>
        <dbReference type="EMBL" id="SEG35216.1"/>
    </source>
</evidence>
<keyword evidence="17" id="KW-0998">Cell outer membrane</keyword>
<keyword evidence="13 20" id="KW-0106">Calcium</keyword>
<dbReference type="GO" id="GO:0046872">
    <property type="term" value="F:metal ion binding"/>
    <property type="evidence" value="ECO:0007669"/>
    <property type="project" value="UniProtKB-KW"/>
</dbReference>
<accession>A0A1H5ZIH8</accession>
<evidence type="ECO:0000256" key="12">
    <source>
        <dbReference type="ARBA" id="ARBA00022801"/>
    </source>
</evidence>
<keyword evidence="16" id="KW-0472">Membrane</keyword>